<evidence type="ECO:0000259" key="9">
    <source>
        <dbReference type="PROSITE" id="PS51746"/>
    </source>
</evidence>
<keyword evidence="4" id="KW-0378">Hydrolase</keyword>
<dbReference type="InterPro" id="IPR015655">
    <property type="entry name" value="PP2C"/>
</dbReference>
<dbReference type="NCBIfam" id="NF033484">
    <property type="entry name" value="Stp1_PP2C_phos"/>
    <property type="match status" value="1"/>
</dbReference>
<dbReference type="AlphaFoldDB" id="A0A433RTA5"/>
<evidence type="ECO:0000313" key="10">
    <source>
        <dbReference type="EMBL" id="RUS55391.1"/>
    </source>
</evidence>
<dbReference type="Proteomes" id="UP000288623">
    <property type="component" value="Unassembled WGS sequence"/>
</dbReference>
<evidence type="ECO:0000256" key="6">
    <source>
        <dbReference type="ARBA" id="ARBA00023211"/>
    </source>
</evidence>
<keyword evidence="3" id="KW-0479">Metal-binding</keyword>
<dbReference type="PANTHER" id="PTHR47992">
    <property type="entry name" value="PROTEIN PHOSPHATASE"/>
    <property type="match status" value="1"/>
</dbReference>
<evidence type="ECO:0000256" key="3">
    <source>
        <dbReference type="ARBA" id="ARBA00022723"/>
    </source>
</evidence>
<dbReference type="SUPFAM" id="SSF81606">
    <property type="entry name" value="PP2C-like"/>
    <property type="match status" value="1"/>
</dbReference>
<evidence type="ECO:0000256" key="4">
    <source>
        <dbReference type="ARBA" id="ARBA00022801"/>
    </source>
</evidence>
<organism evidence="10 11">
    <name type="scientific">Candidatus Kurthia intestinigallinarum</name>
    <dbReference type="NCBI Taxonomy" id="1562256"/>
    <lineage>
        <taxon>Bacteria</taxon>
        <taxon>Bacillati</taxon>
        <taxon>Bacillota</taxon>
        <taxon>Bacilli</taxon>
        <taxon>Bacillales</taxon>
        <taxon>Caryophanaceae</taxon>
        <taxon>Kurthia</taxon>
    </lineage>
</organism>
<evidence type="ECO:0000313" key="11">
    <source>
        <dbReference type="Proteomes" id="UP000288623"/>
    </source>
</evidence>
<gene>
    <name evidence="10" type="ORF">QI30_10660</name>
</gene>
<comment type="catalytic activity">
    <reaction evidence="7">
        <text>O-phospho-L-seryl-[protein] + H2O = L-seryl-[protein] + phosphate</text>
        <dbReference type="Rhea" id="RHEA:20629"/>
        <dbReference type="Rhea" id="RHEA-COMP:9863"/>
        <dbReference type="Rhea" id="RHEA-COMP:11604"/>
        <dbReference type="ChEBI" id="CHEBI:15377"/>
        <dbReference type="ChEBI" id="CHEBI:29999"/>
        <dbReference type="ChEBI" id="CHEBI:43474"/>
        <dbReference type="ChEBI" id="CHEBI:83421"/>
        <dbReference type="EC" id="3.1.3.16"/>
    </reaction>
</comment>
<dbReference type="FunFam" id="3.60.40.10:FF:000002">
    <property type="entry name" value="Serine/threonine phosphatase stp"/>
    <property type="match status" value="1"/>
</dbReference>
<accession>A0A433RTA5</accession>
<dbReference type="Pfam" id="PF13672">
    <property type="entry name" value="PP2C_2"/>
    <property type="match status" value="1"/>
</dbReference>
<dbReference type="GO" id="GO:0004722">
    <property type="term" value="F:protein serine/threonine phosphatase activity"/>
    <property type="evidence" value="ECO:0007669"/>
    <property type="project" value="UniProtKB-EC"/>
</dbReference>
<keyword evidence="6" id="KW-0464">Manganese</keyword>
<dbReference type="EC" id="3.1.3.16" evidence="2"/>
<feature type="domain" description="PPM-type phosphatase" evidence="9">
    <location>
        <begin position="2"/>
        <end position="240"/>
    </location>
</feature>
<evidence type="ECO:0000256" key="1">
    <source>
        <dbReference type="ARBA" id="ARBA00001936"/>
    </source>
</evidence>
<keyword evidence="11" id="KW-1185">Reference proteome</keyword>
<dbReference type="InterPro" id="IPR001932">
    <property type="entry name" value="PPM-type_phosphatase-like_dom"/>
</dbReference>
<evidence type="ECO:0000256" key="7">
    <source>
        <dbReference type="ARBA" id="ARBA00047761"/>
    </source>
</evidence>
<dbReference type="SMART" id="SM00331">
    <property type="entry name" value="PP2C_SIG"/>
    <property type="match status" value="1"/>
</dbReference>
<dbReference type="RefSeq" id="WP_126990782.1">
    <property type="nucleotide sequence ID" value="NZ_JTFC01000031.1"/>
</dbReference>
<keyword evidence="5" id="KW-0904">Protein phosphatase</keyword>
<evidence type="ECO:0000256" key="8">
    <source>
        <dbReference type="ARBA" id="ARBA00048336"/>
    </source>
</evidence>
<dbReference type="GO" id="GO:0046872">
    <property type="term" value="F:metal ion binding"/>
    <property type="evidence" value="ECO:0007669"/>
    <property type="project" value="UniProtKB-KW"/>
</dbReference>
<sequence length="245" mass="27506">MRFTVESDIGKKRSVNEDRTLLLSRGNLQLAVVADGMGGHNAGDVASTMAVEGFKQAFEQLETLDREAKKQWLAATVKRVNKEIYRYSLTHEECQGMGTTIIAALIEQQHVTICHVGDSRAYFIQANQIEQITRDHSFVNVLVETGQISEEEAKTHPQKNYIIKSLGTEATIEPDYYEVQLLPYSYLLICSDGLSNKLTPSELHSIVVEDELLQQKGQTLVRLANEYGGEDNISFILLEADREEV</sequence>
<dbReference type="SMART" id="SM00332">
    <property type="entry name" value="PP2Cc"/>
    <property type="match status" value="1"/>
</dbReference>
<comment type="cofactor">
    <cofactor evidence="1">
        <name>Mn(2+)</name>
        <dbReference type="ChEBI" id="CHEBI:29035"/>
    </cofactor>
</comment>
<name>A0A433RTA5_9BACL</name>
<dbReference type="OrthoDB" id="9801841at2"/>
<dbReference type="Gene3D" id="3.60.40.10">
    <property type="entry name" value="PPM-type phosphatase domain"/>
    <property type="match status" value="1"/>
</dbReference>
<comment type="caution">
    <text evidence="10">The sequence shown here is derived from an EMBL/GenBank/DDBJ whole genome shotgun (WGS) entry which is preliminary data.</text>
</comment>
<dbReference type="CDD" id="cd00143">
    <property type="entry name" value="PP2Cc"/>
    <property type="match status" value="1"/>
</dbReference>
<protein>
    <recommendedName>
        <fullName evidence="2">protein-serine/threonine phosphatase</fullName>
        <ecNumber evidence="2">3.1.3.16</ecNumber>
    </recommendedName>
</protein>
<evidence type="ECO:0000256" key="5">
    <source>
        <dbReference type="ARBA" id="ARBA00022912"/>
    </source>
</evidence>
<dbReference type="InterPro" id="IPR036457">
    <property type="entry name" value="PPM-type-like_dom_sf"/>
</dbReference>
<proteinExistence type="predicted"/>
<reference evidence="10 11" key="1">
    <citation type="submission" date="2014-11" db="EMBL/GenBank/DDBJ databases">
        <title>Genome sequence and analysis of novel Kurthia sp.</title>
        <authorList>
            <person name="Lawson J.N."/>
            <person name="Gonzalez J.E."/>
            <person name="Rinauldi L."/>
            <person name="Xuan Z."/>
            <person name="Firman A."/>
            <person name="Shaddox L."/>
            <person name="Trudeau A."/>
            <person name="Shah S."/>
            <person name="Reiman D."/>
        </authorList>
    </citation>
    <scope>NUCLEOTIDE SEQUENCE [LARGE SCALE GENOMIC DNA]</scope>
    <source>
        <strain evidence="10 11">3B1D</strain>
    </source>
</reference>
<dbReference type="PROSITE" id="PS51746">
    <property type="entry name" value="PPM_2"/>
    <property type="match status" value="1"/>
</dbReference>
<evidence type="ECO:0000256" key="2">
    <source>
        <dbReference type="ARBA" id="ARBA00013081"/>
    </source>
</evidence>
<dbReference type="EMBL" id="JTFC01000031">
    <property type="protein sequence ID" value="RUS55391.1"/>
    <property type="molecule type" value="Genomic_DNA"/>
</dbReference>
<comment type="catalytic activity">
    <reaction evidence="8">
        <text>O-phospho-L-threonyl-[protein] + H2O = L-threonyl-[protein] + phosphate</text>
        <dbReference type="Rhea" id="RHEA:47004"/>
        <dbReference type="Rhea" id="RHEA-COMP:11060"/>
        <dbReference type="Rhea" id="RHEA-COMP:11605"/>
        <dbReference type="ChEBI" id="CHEBI:15377"/>
        <dbReference type="ChEBI" id="CHEBI:30013"/>
        <dbReference type="ChEBI" id="CHEBI:43474"/>
        <dbReference type="ChEBI" id="CHEBI:61977"/>
        <dbReference type="EC" id="3.1.3.16"/>
    </reaction>
</comment>